<proteinExistence type="predicted"/>
<keyword evidence="1" id="KW-0808">Transferase</keyword>
<dbReference type="GO" id="GO:0008168">
    <property type="term" value="F:methyltransferase activity"/>
    <property type="evidence" value="ECO:0007669"/>
    <property type="project" value="UniProtKB-KW"/>
</dbReference>
<protein>
    <submittedName>
        <fullName evidence="1">Type 11 methyltransferase</fullName>
    </submittedName>
</protein>
<sequence>MYCLYSTPVRSISWYFPSGSLIPVTFLGSLFDALSDISSAYISLAGRSFVIHPSPAPISRARLYVLRKLSICSFLKRSSGFVSYPQASFVSHHFSSSSFDCIDIIPLHQQLIIYPLYKVLSFFKNHRYICFSTRRSTVHLLWVEYLSSTVITHPSTPF</sequence>
<keyword evidence="1" id="KW-0489">Methyltransferase</keyword>
<dbReference type="GO" id="GO:0032259">
    <property type="term" value="P:methylation"/>
    <property type="evidence" value="ECO:0007669"/>
    <property type="project" value="UniProtKB-KW"/>
</dbReference>
<organism evidence="1">
    <name type="scientific">uncultured marine virus</name>
    <dbReference type="NCBI Taxonomy" id="186617"/>
    <lineage>
        <taxon>Viruses</taxon>
        <taxon>environmental samples</taxon>
    </lineage>
</organism>
<reference evidence="1" key="2">
    <citation type="submission" date="2015-03" db="EMBL/GenBank/DDBJ databases">
        <authorList>
            <person name="Chow C.-E.T."/>
            <person name="Winget D.M."/>
            <person name="White R.A.III."/>
            <person name="Hallam S.J."/>
            <person name="Suttle C.A."/>
        </authorList>
    </citation>
    <scope>NUCLEOTIDE SEQUENCE</scope>
    <source>
        <strain evidence="1">Oxic1_5</strain>
    </source>
</reference>
<evidence type="ECO:0000313" key="1">
    <source>
        <dbReference type="EMBL" id="AKH47960.1"/>
    </source>
</evidence>
<accession>A0A0F7L7P2</accession>
<reference evidence="1" key="1">
    <citation type="journal article" date="2015" name="Front. Microbiol.">
        <title>Combining genomic sequencing methods to explore viral diversity and reveal potential virus-host interactions.</title>
        <authorList>
            <person name="Chow C.E."/>
            <person name="Winget D.M."/>
            <person name="White R.A.III."/>
            <person name="Hallam S.J."/>
            <person name="Suttle C.A."/>
        </authorList>
    </citation>
    <scope>NUCLEOTIDE SEQUENCE</scope>
    <source>
        <strain evidence="1">Oxic1_5</strain>
    </source>
</reference>
<dbReference type="EMBL" id="KR029600">
    <property type="protein sequence ID" value="AKH47960.1"/>
    <property type="molecule type" value="Genomic_DNA"/>
</dbReference>
<name>A0A0F7L7P2_9VIRU</name>